<protein>
    <submittedName>
        <fullName evidence="2">Spore coat protein CotJB</fullName>
    </submittedName>
</protein>
<keyword evidence="2" id="KW-0946">Virion</keyword>
<organism evidence="2 3">
    <name type="scientific">Paenibacillus thailandensis</name>
    <dbReference type="NCBI Taxonomy" id="393250"/>
    <lineage>
        <taxon>Bacteria</taxon>
        <taxon>Bacillati</taxon>
        <taxon>Bacillota</taxon>
        <taxon>Bacilli</taxon>
        <taxon>Bacillales</taxon>
        <taxon>Paenibacillaceae</taxon>
        <taxon>Paenibacillus</taxon>
    </lineage>
</organism>
<comment type="caution">
    <text evidence="2">The sequence shown here is derived from an EMBL/GenBank/DDBJ whole genome shotgun (WGS) entry which is preliminary data.</text>
</comment>
<dbReference type="EMBL" id="JBHUMY010000001">
    <property type="protein sequence ID" value="MFD2658971.1"/>
    <property type="molecule type" value="Genomic_DNA"/>
</dbReference>
<name>A0ABW5QRD8_9BACL</name>
<evidence type="ECO:0000313" key="3">
    <source>
        <dbReference type="Proteomes" id="UP001597493"/>
    </source>
</evidence>
<sequence>MNDLKQEKKDGYDYPDHEHKVVLDEQYYAKLLELQQVDFALVELTLYLDTHPQDLKALQQYNYLAQQRQTIAHQFELQYGPLLQFRSFSRYPWQWSEAPWPWQV</sequence>
<dbReference type="RefSeq" id="WP_379269034.1">
    <property type="nucleotide sequence ID" value="NZ_JBHUGT010000050.1"/>
</dbReference>
<gene>
    <name evidence="2" type="ORF">ACFSW5_01685</name>
</gene>
<keyword evidence="3" id="KW-1185">Reference proteome</keyword>
<reference evidence="3" key="1">
    <citation type="journal article" date="2019" name="Int. J. Syst. Evol. Microbiol.">
        <title>The Global Catalogue of Microorganisms (GCM) 10K type strain sequencing project: providing services to taxonomists for standard genome sequencing and annotation.</title>
        <authorList>
            <consortium name="The Broad Institute Genomics Platform"/>
            <consortium name="The Broad Institute Genome Sequencing Center for Infectious Disease"/>
            <person name="Wu L."/>
            <person name="Ma J."/>
        </authorList>
    </citation>
    <scope>NUCLEOTIDE SEQUENCE [LARGE SCALE GENOMIC DNA]</scope>
    <source>
        <strain evidence="3">TISTR 1827</strain>
    </source>
</reference>
<dbReference type="Pfam" id="PF12652">
    <property type="entry name" value="CotJB"/>
    <property type="match status" value="1"/>
</dbReference>
<proteinExistence type="predicted"/>
<dbReference type="Proteomes" id="UP001597493">
    <property type="component" value="Unassembled WGS sequence"/>
</dbReference>
<dbReference type="InterPro" id="IPR024207">
    <property type="entry name" value="CotJB_dom"/>
</dbReference>
<evidence type="ECO:0000259" key="1">
    <source>
        <dbReference type="Pfam" id="PF12652"/>
    </source>
</evidence>
<accession>A0ABW5QRD8</accession>
<evidence type="ECO:0000313" key="2">
    <source>
        <dbReference type="EMBL" id="MFD2658971.1"/>
    </source>
</evidence>
<feature type="domain" description="Protein CotJB" evidence="1">
    <location>
        <begin position="31"/>
        <end position="103"/>
    </location>
</feature>
<keyword evidence="2" id="KW-0167">Capsid protein</keyword>